<evidence type="ECO:0000259" key="2">
    <source>
        <dbReference type="Pfam" id="PF10433"/>
    </source>
</evidence>
<sequence>MATIETNVFRDGQWQTSRQTIHSLLKGNNPQPPEPEIVPPQEAPSCGILTRTIIESPVVRHVLPARLRSRSQNDVVFVGDHYVQVNELRNGSELHEVLRKNDFDSRIVNACVLGNTYDRIDKRQDDISLEDIKFVGEDDAPGATPRRPGELVGLPPHLLFLVLESGTFVFLFIRQTDTQLHFETALFKHSDRKFGSIGYNVAVDPYSRYLAVADIENKLIVYELETWKNMNWQYRRDRTFNPIKEYYPRPIAGLIHKMVFLHPRPQDGDYHVIMLLIIVNRKGSHMIIYDWEAQENIAQILSDEKRGYRLPQEHHVPLFLIPLTVRSAFLVISENAIGFFQDILQGPPTHLRVNPSADIPSPYHHGIRPPLWTAWDRPVRRQRYYEEHDHVYLAREDGVIAYWEMDNSEDASGALMSVGTCSCNISSAFATMDEIQSDLAIIAGDSGPGLICQLKAREPVVELGIIPNWTSTRDFTTTDKASAWNEGSTRERRQQQHRPWANPDGSDRIFCISGKGVQGRINELRFGLAANIGWDISYGSPVRKIWVFDAYLPDVGPGHYMLLALPDGSDVLQVPRGSADPSQPEPGSHQFDTSSRTLAAAQSSEQLIVQVTEKAIVLVTPSESIRRDFGELLHSQYGQLEHATIAGHHVAAVTHSGGLYTVHTFRIQDAQVLLERSYESHDEVTCLGFGEFGPREHLFAGTWTVDGPVLSIFDTESDSRTASRVLQLATDAVSHTDIDDTRPLEQITSMVMFSNKAHSRPLLVLGLRGGHLVTVAQHDGAEDFSITREQLGAGAEVIAEVSVFPTNNPALPGTILVCCDDVVLLLGDYDGRHPTGRFRTKQKIIANDVQTPGAASPPVHFATSMAHGFGHSDHVSMLLLSGDQILVAEMSRRTQCVPRSHKVNGTPMKILFSHQLRCLVVAVRPRAGGTVLALIDPDTGDDIGAAVHNNTAVTYLRGLNEDTGRVQSMAEWYYETEGRTFHFLVLTTVDGRLHIIKADPSMEAGPAGVQRRRIYYSMRNKISDNSAIHGFVGHGPNLFFCAGSVLHWHVLDTREKKFKPKKRLKLPSEAISLQYSNGRIQALTRLHSLLLIDPRHDDDESELVITHSEARSRRATHSIDMGSSDGPPWPISLVCEQGHEMAGLWIPPPGAARGAPGEASGEEAHGEYQVVFAGKLSAAIRRLRRGQTRPQWQLSDRAPAKYGHLASTVDGAQVLGMGLEGSLHHFTLVDEKGLRILKVLQKMCLDSRLTCPFPSKPPARNHIRGDILQRCLERGHGVVERLLVEDRAAATALREALDELEGGRWAGSSEEDYVSLIYDILEYYLAPVF</sequence>
<dbReference type="EMBL" id="JAGSXJ010000010">
    <property type="protein sequence ID" value="KAH6687950.1"/>
    <property type="molecule type" value="Genomic_DNA"/>
</dbReference>
<comment type="caution">
    <text evidence="4">The sequence shown here is derived from an EMBL/GenBank/DDBJ whole genome shotgun (WGS) entry which is preliminary data.</text>
</comment>
<reference evidence="4" key="1">
    <citation type="journal article" date="2021" name="Nat. Commun.">
        <title>Genetic determinants of endophytism in the Arabidopsis root mycobiome.</title>
        <authorList>
            <person name="Mesny F."/>
            <person name="Miyauchi S."/>
            <person name="Thiergart T."/>
            <person name="Pickel B."/>
            <person name="Atanasova L."/>
            <person name="Karlsson M."/>
            <person name="Huettel B."/>
            <person name="Barry K.W."/>
            <person name="Haridas S."/>
            <person name="Chen C."/>
            <person name="Bauer D."/>
            <person name="Andreopoulos W."/>
            <person name="Pangilinan J."/>
            <person name="LaButti K."/>
            <person name="Riley R."/>
            <person name="Lipzen A."/>
            <person name="Clum A."/>
            <person name="Drula E."/>
            <person name="Henrissat B."/>
            <person name="Kohler A."/>
            <person name="Grigoriev I.V."/>
            <person name="Martin F.M."/>
            <person name="Hacquard S."/>
        </authorList>
    </citation>
    <scope>NUCLEOTIDE SEQUENCE</scope>
    <source>
        <strain evidence="4">MPI-SDFR-AT-0117</strain>
    </source>
</reference>
<evidence type="ECO:0000313" key="4">
    <source>
        <dbReference type="EMBL" id="KAH6687950.1"/>
    </source>
</evidence>
<dbReference type="Pfam" id="PF23726">
    <property type="entry name" value="Beta-prop_RSE1_2nd"/>
    <property type="match status" value="1"/>
</dbReference>
<evidence type="ECO:0000259" key="3">
    <source>
        <dbReference type="Pfam" id="PF23726"/>
    </source>
</evidence>
<feature type="domain" description="RSE1/DDB1/CPSF1 second beta-propeller" evidence="3">
    <location>
        <begin position="559"/>
        <end position="777"/>
    </location>
</feature>
<dbReference type="InterPro" id="IPR050358">
    <property type="entry name" value="RSE1/DDB1/CFT1"/>
</dbReference>
<proteinExistence type="predicted"/>
<feature type="region of interest" description="Disordered" evidence="1">
    <location>
        <begin position="481"/>
        <end position="505"/>
    </location>
</feature>
<dbReference type="PANTHER" id="PTHR10644">
    <property type="entry name" value="DNA REPAIR/RNA PROCESSING CPSF FAMILY"/>
    <property type="match status" value="1"/>
</dbReference>
<keyword evidence="5" id="KW-1185">Reference proteome</keyword>
<dbReference type="InterPro" id="IPR018846">
    <property type="entry name" value="Beta-prop_RSE1/DDB1/CPSF1_1st"/>
</dbReference>
<dbReference type="Gene3D" id="2.130.10.10">
    <property type="entry name" value="YVTN repeat-like/Quinoprotein amine dehydrogenase"/>
    <property type="match status" value="2"/>
</dbReference>
<protein>
    <submittedName>
        <fullName evidence="4">Thermotolerance protein</fullName>
    </submittedName>
</protein>
<dbReference type="OrthoDB" id="20774at2759"/>
<evidence type="ECO:0000313" key="5">
    <source>
        <dbReference type="Proteomes" id="UP000770015"/>
    </source>
</evidence>
<dbReference type="InterPro" id="IPR015943">
    <property type="entry name" value="WD40/YVTN_repeat-like_dom_sf"/>
</dbReference>
<dbReference type="InterPro" id="IPR058543">
    <property type="entry name" value="Beta-prop_RSE1/DDB1/CPSF1_2nd"/>
</dbReference>
<dbReference type="Proteomes" id="UP000770015">
    <property type="component" value="Unassembled WGS sequence"/>
</dbReference>
<gene>
    <name evidence="4" type="ORF">F5X68DRAFT_7489</name>
</gene>
<evidence type="ECO:0000256" key="1">
    <source>
        <dbReference type="SAM" id="MobiDB-lite"/>
    </source>
</evidence>
<organism evidence="4 5">
    <name type="scientific">Plectosphaerella plurivora</name>
    <dbReference type="NCBI Taxonomy" id="936078"/>
    <lineage>
        <taxon>Eukaryota</taxon>
        <taxon>Fungi</taxon>
        <taxon>Dikarya</taxon>
        <taxon>Ascomycota</taxon>
        <taxon>Pezizomycotina</taxon>
        <taxon>Sordariomycetes</taxon>
        <taxon>Hypocreomycetidae</taxon>
        <taxon>Glomerellales</taxon>
        <taxon>Plectosphaerellaceae</taxon>
        <taxon>Plectosphaerella</taxon>
    </lineage>
</organism>
<accession>A0A9P8VBA7</accession>
<name>A0A9P8VBA7_9PEZI</name>
<dbReference type="Pfam" id="PF10433">
    <property type="entry name" value="Beta-prop_RSE1_1st"/>
    <property type="match status" value="1"/>
</dbReference>
<feature type="domain" description="RSE1/DDB1/CPSF1 first beta-propeller" evidence="2">
    <location>
        <begin position="58"/>
        <end position="458"/>
    </location>
</feature>
<feature type="region of interest" description="Disordered" evidence="1">
    <location>
        <begin position="575"/>
        <end position="594"/>
    </location>
</feature>